<name>A0AC59YBH3_RANTA</name>
<proteinExistence type="predicted"/>
<dbReference type="Proteomes" id="UP001162501">
    <property type="component" value="Chromosome 12"/>
</dbReference>
<protein>
    <submittedName>
        <fullName evidence="1">Uncharacterized protein</fullName>
    </submittedName>
</protein>
<evidence type="ECO:0000313" key="1">
    <source>
        <dbReference type="EMBL" id="CAM9555180.1"/>
    </source>
</evidence>
<gene>
    <name evidence="1" type="ORF">MRATA1EN22A_LOCUS4171</name>
</gene>
<dbReference type="EMBL" id="OX596096">
    <property type="protein sequence ID" value="CAM9555180.1"/>
    <property type="molecule type" value="Genomic_DNA"/>
</dbReference>
<organism evidence="1 2">
    <name type="scientific">Rangifer tarandus platyrhynchus</name>
    <name type="common">Svalbard reindeer</name>
    <dbReference type="NCBI Taxonomy" id="3082113"/>
    <lineage>
        <taxon>Eukaryota</taxon>
        <taxon>Metazoa</taxon>
        <taxon>Chordata</taxon>
        <taxon>Craniata</taxon>
        <taxon>Vertebrata</taxon>
        <taxon>Euteleostomi</taxon>
        <taxon>Mammalia</taxon>
        <taxon>Eutheria</taxon>
        <taxon>Laurasiatheria</taxon>
        <taxon>Artiodactyla</taxon>
        <taxon>Ruminantia</taxon>
        <taxon>Pecora</taxon>
        <taxon>Cervidae</taxon>
        <taxon>Odocoileinae</taxon>
        <taxon>Rangifer</taxon>
    </lineage>
</organism>
<evidence type="ECO:0000313" key="2">
    <source>
        <dbReference type="Proteomes" id="UP001162501"/>
    </source>
</evidence>
<reference evidence="1" key="1">
    <citation type="submission" date="2023-05" db="EMBL/GenBank/DDBJ databases">
        <authorList>
            <consortium name="ELIXIR-Norway"/>
        </authorList>
    </citation>
    <scope>NUCLEOTIDE SEQUENCE</scope>
</reference>
<accession>A0AC59YBH3</accession>
<reference evidence="1" key="2">
    <citation type="submission" date="2025-03" db="EMBL/GenBank/DDBJ databases">
        <authorList>
            <consortium name="ELIXIR-Norway"/>
            <consortium name="Elixir Norway"/>
        </authorList>
    </citation>
    <scope>NUCLEOTIDE SEQUENCE</scope>
</reference>
<sequence length="163" mass="17995">MITIHLPSPVMAQKYRCELLYERPPDDEAAMGIKSCDPKGPLMTYTSKMVPTSDKGNIMGLVGMDQFLVKTDTITTFEHAHNTWVMKFSVSPIVRVAVEAKNPANLPKLVEGLKWLAKVGPHGAVHHQGVQGAHHHGGLGSCTWRSASRTWRRTMPASPSREI</sequence>